<dbReference type="AlphaFoldDB" id="A0A6P8GI69"/>
<dbReference type="InterPro" id="IPR055355">
    <property type="entry name" value="ZP-C"/>
</dbReference>
<dbReference type="Gene3D" id="2.60.40.3210">
    <property type="entry name" value="Zona pellucida, ZP-N domain"/>
    <property type="match status" value="1"/>
</dbReference>
<dbReference type="Gene3D" id="2.60.40.4100">
    <property type="entry name" value="Zona pellucida, ZP-C domain"/>
    <property type="match status" value="2"/>
</dbReference>
<dbReference type="InterPro" id="IPR001507">
    <property type="entry name" value="ZP_dom"/>
</dbReference>
<keyword evidence="4" id="KW-1185">Reference proteome</keyword>
<organism evidence="4 5">
    <name type="scientific">Clupea harengus</name>
    <name type="common">Atlantic herring</name>
    <dbReference type="NCBI Taxonomy" id="7950"/>
    <lineage>
        <taxon>Eukaryota</taxon>
        <taxon>Metazoa</taxon>
        <taxon>Chordata</taxon>
        <taxon>Craniata</taxon>
        <taxon>Vertebrata</taxon>
        <taxon>Euteleostomi</taxon>
        <taxon>Actinopterygii</taxon>
        <taxon>Neopterygii</taxon>
        <taxon>Teleostei</taxon>
        <taxon>Clupei</taxon>
        <taxon>Clupeiformes</taxon>
        <taxon>Clupeoidei</taxon>
        <taxon>Clupeidae</taxon>
        <taxon>Clupea</taxon>
    </lineage>
</organism>
<dbReference type="RefSeq" id="XP_031437081.1">
    <property type="nucleotide sequence ID" value="XM_031581221.1"/>
</dbReference>
<dbReference type="Pfam" id="PF23344">
    <property type="entry name" value="ZP-N"/>
    <property type="match status" value="1"/>
</dbReference>
<evidence type="ECO:0000313" key="5">
    <source>
        <dbReference type="RefSeq" id="XP_031437081.1"/>
    </source>
</evidence>
<feature type="domain" description="Reverse transcriptase" evidence="2">
    <location>
        <begin position="272"/>
        <end position="542"/>
    </location>
</feature>
<dbReference type="CDD" id="cd01650">
    <property type="entry name" value="RT_nLTR_like"/>
    <property type="match status" value="1"/>
</dbReference>
<dbReference type="PANTHER" id="PTHR47130">
    <property type="entry name" value="SI:DKEY-19B23.11-RELATED"/>
    <property type="match status" value="1"/>
</dbReference>
<dbReference type="InterPro" id="IPR055356">
    <property type="entry name" value="ZP-N"/>
</dbReference>
<keyword evidence="1" id="KW-1015">Disulfide bond</keyword>
<reference evidence="5" key="1">
    <citation type="submission" date="2025-08" db="UniProtKB">
        <authorList>
            <consortium name="RefSeq"/>
        </authorList>
    </citation>
    <scope>IDENTIFICATION</scope>
</reference>
<dbReference type="InterPro" id="IPR043502">
    <property type="entry name" value="DNA/RNA_pol_sf"/>
</dbReference>
<dbReference type="SUPFAM" id="SSF56672">
    <property type="entry name" value="DNA/RNA polymerases"/>
    <property type="match status" value="1"/>
</dbReference>
<dbReference type="Pfam" id="PF00078">
    <property type="entry name" value="RVT_1"/>
    <property type="match status" value="1"/>
</dbReference>
<evidence type="ECO:0000259" key="2">
    <source>
        <dbReference type="PROSITE" id="PS50878"/>
    </source>
</evidence>
<dbReference type="Pfam" id="PF20049">
    <property type="entry name" value="DUF6451"/>
    <property type="match status" value="1"/>
</dbReference>
<dbReference type="OrthoDB" id="8963960at2759"/>
<evidence type="ECO:0000256" key="1">
    <source>
        <dbReference type="ARBA" id="ARBA00023157"/>
    </source>
</evidence>
<dbReference type="SMART" id="SM00241">
    <property type="entry name" value="ZP"/>
    <property type="match status" value="1"/>
</dbReference>
<dbReference type="PROSITE" id="PS51034">
    <property type="entry name" value="ZP_2"/>
    <property type="match status" value="1"/>
</dbReference>
<proteinExistence type="predicted"/>
<dbReference type="PROSITE" id="PS50878">
    <property type="entry name" value="RT_POL"/>
    <property type="match status" value="1"/>
</dbReference>
<sequence length="1008" mass="112264">MFLCPFTGLRFGLRVGGTITTSPCALVFAPLSLTCYHFPHQTHAVSSVCLGNVLRVSVDGSILAGKSARVDALNGSDVIPITPFLATQCGYSMTSDPWGNTLLYASLQHCYVQSRGDGTFDTHLQLTTYGQDSGRVHTVSQSCSYSQLAFREILCTNNYMEVSVEHGLPTSEQLKQMISSVKDVTSSESVPEGIKVPRLEKVVTYTPAEKAFTPMELHRLGYGLYTYPARLLIRSPYDTTATYSQDVEIPPATHTLDINCGPPTRSELIKTIWLEEGNIPTDWKDGLIAVIPKKGNLRDCNSYRGIMLLSTPGKVFSRIILERLRKGVDDELRENQAGFRNKRSCTDQIASLRIIIEQSIEWRTPVHVNFIDFAKAFDSVDREMLWKLMAHYGIPTKYTNIIKNMYWDMQCNVLFQGCAQEKFKVLTGVKQGCLLSPFLFLLCIDWIMVQSTHNKKTGIQWSLTEHLEDLDFADDIALLSHSHQQMQDKSELLEKTAAGLGLKINGPKTKVMRINTKNTDPITIGDQTLEDVDKFTYLGSVIAVDGGTEDDVKTRIGKARTAFNILNKIWKSKNISLKTKLQIFNSNIKTVLLYGSETWRTTTNITNKLQTFINHYLASVTGSCDQMNVYITVQYGIQGHNFETVVGGSLLTAELAQQYSFNENGTHFTLTLPFGSPDIAIEAVHSSNVKGRLDVALQNPERTSIITYFSLACSFIISILDCSPNGTIGALAVKLDTVPSLNPGQLSLNDPSCGPSFSDDRFAFFYFRVDTCGTTRAFKDDVMVYENMASLKNDQNIKTQSTTNEEPKYQFVFSCIYSVNATKAYSTMPQSTAPVAEAGVGAFTVQMSLAQDGTYTQFYSDWDYPVVTYLRQPLFFEVALTTLGEWCVNGVCVVLCPMYLFLFCLSCPNPEDPDQTVFQPETPNDGVLFPSLSKRFQVKMFSFAEDAPVGQVVFHCDVVICDPHSPLNGLCHGQCAKQQMGRKHVKRGPRTVSELHVEHVSSGFIFLL</sequence>
<dbReference type="PANTHER" id="PTHR47130:SF3">
    <property type="entry name" value="ZONA PELLUCIDA PROTEIN"/>
    <property type="match status" value="1"/>
</dbReference>
<accession>A0A6P8GI69</accession>
<dbReference type="InterPro" id="IPR042235">
    <property type="entry name" value="ZP-C_dom"/>
</dbReference>
<dbReference type="InterPro" id="IPR000477">
    <property type="entry name" value="RT_dom"/>
</dbReference>
<gene>
    <name evidence="5" type="primary">LOC105907249</name>
</gene>
<dbReference type="InterPro" id="IPR045609">
    <property type="entry name" value="DUF6451"/>
</dbReference>
<evidence type="ECO:0000259" key="3">
    <source>
        <dbReference type="PROSITE" id="PS51034"/>
    </source>
</evidence>
<dbReference type="Proteomes" id="UP000515152">
    <property type="component" value="Chromosome 15"/>
</dbReference>
<feature type="domain" description="ZP" evidence="3">
    <location>
        <begin position="721"/>
        <end position="978"/>
    </location>
</feature>
<protein>
    <submittedName>
        <fullName evidence="5">Uncharacterized protein LOC105907249</fullName>
    </submittedName>
</protein>
<name>A0A6P8GI69_CLUHA</name>
<dbReference type="KEGG" id="char:105907249"/>
<dbReference type="GeneID" id="105907249"/>
<dbReference type="Pfam" id="PF00100">
    <property type="entry name" value="Zona_pellucida"/>
    <property type="match status" value="2"/>
</dbReference>
<evidence type="ECO:0000313" key="4">
    <source>
        <dbReference type="Proteomes" id="UP000515152"/>
    </source>
</evidence>